<feature type="domain" description="Carboxylesterase type B" evidence="2">
    <location>
        <begin position="3"/>
        <end position="478"/>
    </location>
</feature>
<dbReference type="PANTHER" id="PTHR11559">
    <property type="entry name" value="CARBOXYLESTERASE"/>
    <property type="match status" value="1"/>
</dbReference>
<proteinExistence type="inferred from homology"/>
<dbReference type="Gene3D" id="3.40.50.1820">
    <property type="entry name" value="alpha/beta hydrolase"/>
    <property type="match status" value="1"/>
</dbReference>
<dbReference type="InterPro" id="IPR029058">
    <property type="entry name" value="AB_hydrolase_fold"/>
</dbReference>
<accession>A0A158QAS6</accession>
<evidence type="ECO:0000256" key="1">
    <source>
        <dbReference type="ARBA" id="ARBA00010515"/>
    </source>
</evidence>
<evidence type="ECO:0000313" key="4">
    <source>
        <dbReference type="Proteomes" id="UP000274131"/>
    </source>
</evidence>
<dbReference type="WBParaSite" id="EVEC_0000669001-mRNA-1">
    <property type="protein sequence ID" value="EVEC_0000669001-mRNA-1"/>
    <property type="gene ID" value="EVEC_0000669001"/>
</dbReference>
<evidence type="ECO:0000313" key="3">
    <source>
        <dbReference type="EMBL" id="VDD91487.1"/>
    </source>
</evidence>
<dbReference type="AlphaFoldDB" id="A0A158QAS6"/>
<keyword evidence="4" id="KW-1185">Reference proteome</keyword>
<dbReference type="InterPro" id="IPR050309">
    <property type="entry name" value="Type-B_Carboxylest/Lipase"/>
</dbReference>
<evidence type="ECO:0000313" key="5">
    <source>
        <dbReference type="WBParaSite" id="EVEC_0000669001-mRNA-1"/>
    </source>
</evidence>
<dbReference type="EMBL" id="UXUI01008432">
    <property type="protein sequence ID" value="VDD91487.1"/>
    <property type="molecule type" value="Genomic_DNA"/>
</dbReference>
<dbReference type="Proteomes" id="UP000274131">
    <property type="component" value="Unassembled WGS sequence"/>
</dbReference>
<gene>
    <name evidence="3" type="ORF">EVEC_LOCUS6238</name>
</gene>
<name>A0A158QAS6_ENTVE</name>
<dbReference type="STRING" id="51028.A0A158QAS6"/>
<dbReference type="OrthoDB" id="19653at2759"/>
<dbReference type="GO" id="GO:0016787">
    <property type="term" value="F:hydrolase activity"/>
    <property type="evidence" value="ECO:0007669"/>
    <property type="project" value="InterPro"/>
</dbReference>
<dbReference type="PROSITE" id="PS01173">
    <property type="entry name" value="LIPASE_GDXG_HIS"/>
    <property type="match status" value="1"/>
</dbReference>
<comment type="similarity">
    <text evidence="1">Belongs to the 'GDXG' lipolytic enzyme family.</text>
</comment>
<dbReference type="Pfam" id="PF00135">
    <property type="entry name" value="COesterase"/>
    <property type="match status" value="1"/>
</dbReference>
<sequence>KSVKKSRWHYEHFANDYGAACLQFSDYYINDRYSKASMENQSENCLFLNVFSPYDPEDEGKLYPVLVWIHGGSFLAGSGDTGIDMEVTVENIVFKNVSLVTFNYRLGPLGFMSYENGDFTDGNFGIWDQVTALEWIQANMKQLNGDPFNVTVMGEDAGAAAASMLAVSPKTYNLIHRVITLSGSSTAGWAVQRHQTSAWDLRNLVDYLRCEKTFQKQTLEKLQLTDRTDEGRCNLQEKTLSCFNEIQDFNSDEVMHCVRNELNFSSLPFRLALAHELGISKMVVDGDLIPGSGKELIRQNARIPILIGITHKEWSRKEPKDYGFHRYQNVSGEERKRSVWRVIDEHYHAGSEMESDIDFVAPAQKEIEAYVSNGLPVHAFSFDYVSETPMFETVKKSYSLFGDKTLAVNRTLQPLVGLSMQAFHGISNAYVFTKGYKNNFQLQEFSEKDQNMSKMITRIITNFVKHGERKRSLHWPDTIFWNIEADLLEKFSFRGGHCPKETEDLSSEERLQLAAYRRAWWALWVLVALIGLSIWGCIIFIVVKKCRSPRAKPYDNIVFNR</sequence>
<dbReference type="InterPro" id="IPR002018">
    <property type="entry name" value="CarbesteraseB"/>
</dbReference>
<organism evidence="5">
    <name type="scientific">Enterobius vermicularis</name>
    <name type="common">Human pinworm</name>
    <dbReference type="NCBI Taxonomy" id="51028"/>
    <lineage>
        <taxon>Eukaryota</taxon>
        <taxon>Metazoa</taxon>
        <taxon>Ecdysozoa</taxon>
        <taxon>Nematoda</taxon>
        <taxon>Chromadorea</taxon>
        <taxon>Rhabditida</taxon>
        <taxon>Spirurina</taxon>
        <taxon>Oxyuridomorpha</taxon>
        <taxon>Oxyuroidea</taxon>
        <taxon>Oxyuridae</taxon>
        <taxon>Enterobius</taxon>
    </lineage>
</organism>
<evidence type="ECO:0000259" key="2">
    <source>
        <dbReference type="Pfam" id="PF00135"/>
    </source>
</evidence>
<reference evidence="5" key="1">
    <citation type="submission" date="2016-04" db="UniProtKB">
        <authorList>
            <consortium name="WormBaseParasite"/>
        </authorList>
    </citation>
    <scope>IDENTIFICATION</scope>
</reference>
<dbReference type="SUPFAM" id="SSF53474">
    <property type="entry name" value="alpha/beta-Hydrolases"/>
    <property type="match status" value="1"/>
</dbReference>
<dbReference type="InterPro" id="IPR002168">
    <property type="entry name" value="Lipase_GDXG_HIS_AS"/>
</dbReference>
<protein>
    <submittedName>
        <fullName evidence="5">COesterase domain-containing protein</fullName>
    </submittedName>
</protein>
<reference evidence="3 4" key="2">
    <citation type="submission" date="2018-10" db="EMBL/GenBank/DDBJ databases">
        <authorList>
            <consortium name="Pathogen Informatics"/>
        </authorList>
    </citation>
    <scope>NUCLEOTIDE SEQUENCE [LARGE SCALE GENOMIC DNA]</scope>
</reference>
<dbReference type="ESTHER" id="entve-a0a158qas6">
    <property type="family name" value="Carb_B_Nematoda"/>
</dbReference>